<evidence type="ECO:0000256" key="2">
    <source>
        <dbReference type="ARBA" id="ARBA00022676"/>
    </source>
</evidence>
<name>A0A6J4KRA5_9BACT</name>
<dbReference type="InterPro" id="IPR028098">
    <property type="entry name" value="Glyco_trans_4-like_N"/>
</dbReference>
<dbReference type="PANTHER" id="PTHR12526:SF640">
    <property type="entry name" value="COLANIC ACID BIOSYNTHESIS GLYCOSYLTRANSFERASE WCAL-RELATED"/>
    <property type="match status" value="1"/>
</dbReference>
<dbReference type="Pfam" id="PF13692">
    <property type="entry name" value="Glyco_trans_1_4"/>
    <property type="match status" value="1"/>
</dbReference>
<dbReference type="EMBL" id="CADCTW010000074">
    <property type="protein sequence ID" value="CAA9312104.1"/>
    <property type="molecule type" value="Genomic_DNA"/>
</dbReference>
<dbReference type="CDD" id="cd03811">
    <property type="entry name" value="GT4_GT28_WabH-like"/>
    <property type="match status" value="1"/>
</dbReference>
<organism evidence="5">
    <name type="scientific">uncultured Gemmatimonadota bacterium</name>
    <dbReference type="NCBI Taxonomy" id="203437"/>
    <lineage>
        <taxon>Bacteria</taxon>
        <taxon>Pseudomonadati</taxon>
        <taxon>Gemmatimonadota</taxon>
        <taxon>environmental samples</taxon>
    </lineage>
</organism>
<accession>A0A6J4KRA5</accession>
<dbReference type="GO" id="GO:0016757">
    <property type="term" value="F:glycosyltransferase activity"/>
    <property type="evidence" value="ECO:0007669"/>
    <property type="project" value="UniProtKB-KW"/>
</dbReference>
<evidence type="ECO:0000259" key="4">
    <source>
        <dbReference type="Pfam" id="PF13439"/>
    </source>
</evidence>
<evidence type="ECO:0000313" key="5">
    <source>
        <dbReference type="EMBL" id="CAA9312104.1"/>
    </source>
</evidence>
<dbReference type="SUPFAM" id="SSF53756">
    <property type="entry name" value="UDP-Glycosyltransferase/glycogen phosphorylase"/>
    <property type="match status" value="1"/>
</dbReference>
<dbReference type="AlphaFoldDB" id="A0A6J4KRA5"/>
<comment type="similarity">
    <text evidence="1">Belongs to the glycosyltransferase group 1 family. Glycosyltransferase 4 subfamily.</text>
</comment>
<gene>
    <name evidence="5" type="ORF">AVDCRST_MAG68-1418</name>
</gene>
<reference evidence="5" key="1">
    <citation type="submission" date="2020-02" db="EMBL/GenBank/DDBJ databases">
        <authorList>
            <person name="Meier V. D."/>
        </authorList>
    </citation>
    <scope>NUCLEOTIDE SEQUENCE</scope>
    <source>
        <strain evidence="5">AVDCRST_MAG68</strain>
    </source>
</reference>
<dbReference type="PANTHER" id="PTHR12526">
    <property type="entry name" value="GLYCOSYLTRANSFERASE"/>
    <property type="match status" value="1"/>
</dbReference>
<keyword evidence="3" id="KW-0808">Transferase</keyword>
<evidence type="ECO:0000256" key="3">
    <source>
        <dbReference type="ARBA" id="ARBA00022679"/>
    </source>
</evidence>
<feature type="domain" description="Glycosyltransferase subfamily 4-like N-terminal" evidence="4">
    <location>
        <begin position="14"/>
        <end position="164"/>
    </location>
</feature>
<sequence length="360" mass="39202">MKVAIHNSARELRGSERQTLLLAAGLMGRGHDVAVSCDPRAPLWQALLREGVRTTAVRPRGDLDVWNFARFVLWLRRERPDVLLLATWKRIPVAVLAARLAGVPRVVVRLGIPRRIGKSRALSLAFRRGVHALVVNSPDVRDRWVAATPGVPRGGVHLVLNAVEPVTPGPRRLHAELHVPGGTRLVVSAGGLEERKGFDVLLDAFARMGERRAWLVIAGDGPDASGLRERADRLGLGERVRFLGHRRDMPEVLASADVFVLASRKDSLANVMLEAMSLGVPVVATDTGGVPLALGGDPPAGWVVPVREPEALADVLGQLLDSAPADVAARTEEARRRIREWFSVERMVKDVEAVLRPESP</sequence>
<keyword evidence="2" id="KW-0328">Glycosyltransferase</keyword>
<protein>
    <recommendedName>
        <fullName evidence="4">Glycosyltransferase subfamily 4-like N-terminal domain-containing protein</fullName>
    </recommendedName>
</protein>
<proteinExistence type="inferred from homology"/>
<dbReference type="Gene3D" id="3.40.50.2000">
    <property type="entry name" value="Glycogen Phosphorylase B"/>
    <property type="match status" value="2"/>
</dbReference>
<dbReference type="Pfam" id="PF13439">
    <property type="entry name" value="Glyco_transf_4"/>
    <property type="match status" value="1"/>
</dbReference>
<evidence type="ECO:0000256" key="1">
    <source>
        <dbReference type="ARBA" id="ARBA00009481"/>
    </source>
</evidence>